<keyword evidence="1 8" id="KW-0813">Transport</keyword>
<dbReference type="InterPro" id="IPR003810">
    <property type="entry name" value="Mntp/YtaF"/>
</dbReference>
<feature type="transmembrane region" description="Helical" evidence="8">
    <location>
        <begin position="107"/>
        <end position="127"/>
    </location>
</feature>
<evidence type="ECO:0000256" key="2">
    <source>
        <dbReference type="ARBA" id="ARBA00022475"/>
    </source>
</evidence>
<proteinExistence type="inferred from homology"/>
<dbReference type="InterPro" id="IPR022929">
    <property type="entry name" value="Put_MntP"/>
</dbReference>
<comment type="similarity">
    <text evidence="8">Belongs to the MntP (TC 9.B.29) family.</text>
</comment>
<accession>A0A928V0R0</accession>
<organism evidence="9 10">
    <name type="scientific">Cellvibrio polysaccharolyticus</name>
    <dbReference type="NCBI Taxonomy" id="2082724"/>
    <lineage>
        <taxon>Bacteria</taxon>
        <taxon>Pseudomonadati</taxon>
        <taxon>Pseudomonadota</taxon>
        <taxon>Gammaproteobacteria</taxon>
        <taxon>Cellvibrionales</taxon>
        <taxon>Cellvibrionaceae</taxon>
        <taxon>Cellvibrio</taxon>
    </lineage>
</organism>
<evidence type="ECO:0000256" key="8">
    <source>
        <dbReference type="HAMAP-Rule" id="MF_01521"/>
    </source>
</evidence>
<comment type="caution">
    <text evidence="9">The sequence shown here is derived from an EMBL/GenBank/DDBJ whole genome shotgun (WGS) entry which is preliminary data.</text>
</comment>
<dbReference type="GO" id="GO:0005886">
    <property type="term" value="C:plasma membrane"/>
    <property type="evidence" value="ECO:0007669"/>
    <property type="project" value="UniProtKB-SubCell"/>
</dbReference>
<protein>
    <recommendedName>
        <fullName evidence="8">Putative manganese efflux pump MntP</fullName>
    </recommendedName>
</protein>
<evidence type="ECO:0000256" key="6">
    <source>
        <dbReference type="ARBA" id="ARBA00023136"/>
    </source>
</evidence>
<evidence type="ECO:0000256" key="7">
    <source>
        <dbReference type="ARBA" id="ARBA00023211"/>
    </source>
</evidence>
<dbReference type="HAMAP" id="MF_01521">
    <property type="entry name" value="MntP_pump"/>
    <property type="match status" value="1"/>
</dbReference>
<reference evidence="9" key="1">
    <citation type="submission" date="2018-07" db="EMBL/GenBank/DDBJ databases">
        <title>Genome assembly of strain Ka43.</title>
        <authorList>
            <person name="Kukolya J."/>
            <person name="Nagy I."/>
            <person name="Horvath B."/>
            <person name="Toth A."/>
        </authorList>
    </citation>
    <scope>NUCLEOTIDE SEQUENCE</scope>
    <source>
        <strain evidence="9">KB43</strain>
    </source>
</reference>
<evidence type="ECO:0000313" key="9">
    <source>
        <dbReference type="EMBL" id="MBE8716182.1"/>
    </source>
</evidence>
<dbReference type="RefSeq" id="WP_193907060.1">
    <property type="nucleotide sequence ID" value="NZ_PRDL01000001.1"/>
</dbReference>
<feature type="transmembrane region" description="Helical" evidence="8">
    <location>
        <begin position="133"/>
        <end position="153"/>
    </location>
</feature>
<dbReference type="AlphaFoldDB" id="A0A928V0R0"/>
<evidence type="ECO:0000313" key="10">
    <source>
        <dbReference type="Proteomes" id="UP000652567"/>
    </source>
</evidence>
<keyword evidence="7 8" id="KW-0464">Manganese</keyword>
<name>A0A928V0R0_9GAMM</name>
<dbReference type="Proteomes" id="UP000652567">
    <property type="component" value="Unassembled WGS sequence"/>
</dbReference>
<evidence type="ECO:0000256" key="1">
    <source>
        <dbReference type="ARBA" id="ARBA00022448"/>
    </source>
</evidence>
<keyword evidence="2 8" id="KW-1003">Cell membrane</keyword>
<feature type="transmembrane region" description="Helical" evidence="8">
    <location>
        <begin position="6"/>
        <end position="27"/>
    </location>
</feature>
<gene>
    <name evidence="8" type="primary">mntP</name>
    <name evidence="9" type="ORF">C4F51_03165</name>
</gene>
<feature type="transmembrane region" description="Helical" evidence="8">
    <location>
        <begin position="165"/>
        <end position="186"/>
    </location>
</feature>
<evidence type="ECO:0000256" key="3">
    <source>
        <dbReference type="ARBA" id="ARBA00022692"/>
    </source>
</evidence>
<evidence type="ECO:0000256" key="4">
    <source>
        <dbReference type="ARBA" id="ARBA00022989"/>
    </source>
</evidence>
<evidence type="ECO:0000256" key="5">
    <source>
        <dbReference type="ARBA" id="ARBA00023065"/>
    </source>
</evidence>
<keyword evidence="10" id="KW-1185">Reference proteome</keyword>
<feature type="transmembrane region" description="Helical" evidence="8">
    <location>
        <begin position="39"/>
        <end position="58"/>
    </location>
</feature>
<dbReference type="GO" id="GO:0005384">
    <property type="term" value="F:manganese ion transmembrane transporter activity"/>
    <property type="evidence" value="ECO:0007669"/>
    <property type="project" value="UniProtKB-UniRule"/>
</dbReference>
<dbReference type="Pfam" id="PF02659">
    <property type="entry name" value="Mntp"/>
    <property type="match status" value="1"/>
</dbReference>
<dbReference type="EMBL" id="PRDL01000001">
    <property type="protein sequence ID" value="MBE8716182.1"/>
    <property type="molecule type" value="Genomic_DNA"/>
</dbReference>
<keyword evidence="3 8" id="KW-0812">Transmembrane</keyword>
<sequence length="189" mass="19865">MNLFSILLIAFAMSTDAFAVAISKGVAMARPTLPQAIRIGLIFGAIEALTPVIGWLLGSVASRAISEWDHWIAFGLLMILGLRMVYAGCRADKDEQPSLTPPTLPMLSLAAFATSIDAMAVGVSFAFVDVNILVAAVAIGCATLLMVTLGVMLGRVLGQLVGQRAEVIGGVILIVIGNFILFQHLAETP</sequence>
<keyword evidence="4 8" id="KW-1133">Transmembrane helix</keyword>
<comment type="subcellular location">
    <subcellularLocation>
        <location evidence="8">Cell membrane</location>
        <topology evidence="8">Multi-pass membrane protein</topology>
    </subcellularLocation>
</comment>
<dbReference type="PANTHER" id="PTHR35529">
    <property type="entry name" value="MANGANESE EFFLUX PUMP MNTP-RELATED"/>
    <property type="match status" value="1"/>
</dbReference>
<keyword evidence="6 8" id="KW-0472">Membrane</keyword>
<feature type="transmembrane region" description="Helical" evidence="8">
    <location>
        <begin position="70"/>
        <end position="86"/>
    </location>
</feature>
<dbReference type="PANTHER" id="PTHR35529:SF1">
    <property type="entry name" value="MANGANESE EFFLUX PUMP MNTP-RELATED"/>
    <property type="match status" value="1"/>
</dbReference>
<comment type="function">
    <text evidence="8">Probably functions as a manganese efflux pump.</text>
</comment>
<keyword evidence="5 8" id="KW-0406">Ion transport</keyword>